<dbReference type="PROSITE" id="PS50280">
    <property type="entry name" value="SET"/>
    <property type="match status" value="1"/>
</dbReference>
<feature type="transmembrane region" description="Helical" evidence="2">
    <location>
        <begin position="492"/>
        <end position="510"/>
    </location>
</feature>
<dbReference type="Proteomes" id="UP000835052">
    <property type="component" value="Unassembled WGS sequence"/>
</dbReference>
<keyword evidence="2" id="KW-1133">Transmembrane helix</keyword>
<protein>
    <recommendedName>
        <fullName evidence="3">SET domain-containing protein</fullName>
    </recommendedName>
</protein>
<dbReference type="SUPFAM" id="SSF82199">
    <property type="entry name" value="SET domain"/>
    <property type="match status" value="1"/>
</dbReference>
<dbReference type="EMBL" id="CAJGYM010000010">
    <property type="protein sequence ID" value="CAD6189249.1"/>
    <property type="molecule type" value="Genomic_DNA"/>
</dbReference>
<feature type="region of interest" description="Disordered" evidence="1">
    <location>
        <begin position="29"/>
        <end position="73"/>
    </location>
</feature>
<keyword evidence="2" id="KW-0812">Transmembrane</keyword>
<dbReference type="InterPro" id="IPR053105">
    <property type="entry name" value="Class_V-like_SAM-MTase"/>
</dbReference>
<dbReference type="OrthoDB" id="616263at2759"/>
<evidence type="ECO:0000313" key="5">
    <source>
        <dbReference type="Proteomes" id="UP000835052"/>
    </source>
</evidence>
<keyword evidence="2" id="KW-0472">Membrane</keyword>
<dbReference type="Gene3D" id="2.170.270.10">
    <property type="entry name" value="SET domain"/>
    <property type="match status" value="1"/>
</dbReference>
<evidence type="ECO:0000259" key="3">
    <source>
        <dbReference type="PROSITE" id="PS50280"/>
    </source>
</evidence>
<dbReference type="AlphaFoldDB" id="A0A8S1H0E7"/>
<dbReference type="Pfam" id="PF00856">
    <property type="entry name" value="SET"/>
    <property type="match status" value="1"/>
</dbReference>
<feature type="domain" description="SET" evidence="3">
    <location>
        <begin position="254"/>
        <end position="397"/>
    </location>
</feature>
<proteinExistence type="predicted"/>
<keyword evidence="5" id="KW-1185">Reference proteome</keyword>
<organism evidence="4 5">
    <name type="scientific">Caenorhabditis auriculariae</name>
    <dbReference type="NCBI Taxonomy" id="2777116"/>
    <lineage>
        <taxon>Eukaryota</taxon>
        <taxon>Metazoa</taxon>
        <taxon>Ecdysozoa</taxon>
        <taxon>Nematoda</taxon>
        <taxon>Chromadorea</taxon>
        <taxon>Rhabditida</taxon>
        <taxon>Rhabditina</taxon>
        <taxon>Rhabditomorpha</taxon>
        <taxon>Rhabditoidea</taxon>
        <taxon>Rhabditidae</taxon>
        <taxon>Peloderinae</taxon>
        <taxon>Caenorhabditis</taxon>
    </lineage>
</organism>
<gene>
    <name evidence="4" type="ORF">CAUJ_LOCUS5168</name>
</gene>
<dbReference type="InterPro" id="IPR001214">
    <property type="entry name" value="SET_dom"/>
</dbReference>
<comment type="caution">
    <text evidence="4">The sequence shown here is derived from an EMBL/GenBank/DDBJ whole genome shotgun (WGS) entry which is preliminary data.</text>
</comment>
<feature type="compositionally biased region" description="Basic and acidic residues" evidence="1">
    <location>
        <begin position="49"/>
        <end position="63"/>
    </location>
</feature>
<sequence length="512" mass="57693">MITRYSKKKKLDDFASEGMITRSLKKKKLEDSFPEVKTEAESEAMITRSSEESKFDKSEPKEEAEGEAFDDQKFLEEKAEPSLSLLNGHQCTSKCLLHIKNFAKTVEISANKIGLKGKRKRLTLEEIDLISRKALEEYKPPAKRTLIDSDFTNGTCKTPIPIFSDVGSKAPKIDVNDGQCWGNKSCPCFLRNLEMNPFNKFQGCLAEMKTDARVWLKPESEPTVDRLSAFACGPGCRCKGCCENNILKEAQSLKKVYSVEVFSRNADLGYTVRATSLIPAGTVFMEFSGEYRTEEDMLNIENQNYAMHATYSREDNRMMKVLRKHLKKTFCYKYYYSPFQVDPHRLGNEARFISHGCLPNCALFRVFQGGLTPHHTKLAVVALCDLTPGTELFIDYGDKYVEQELGGRCLCGTVFCRNGPNASIAGRITAQDAYKISKNQHEKAKELIKNFSTRKTLPFMPSNNGEAMVENNAAEPSQTPVTTPLEKNFLKWFGPVSFLLLLLVSLAAALRH</sequence>
<evidence type="ECO:0000256" key="2">
    <source>
        <dbReference type="SAM" id="Phobius"/>
    </source>
</evidence>
<reference evidence="4" key="1">
    <citation type="submission" date="2020-10" db="EMBL/GenBank/DDBJ databases">
        <authorList>
            <person name="Kikuchi T."/>
        </authorList>
    </citation>
    <scope>NUCLEOTIDE SEQUENCE</scope>
    <source>
        <strain evidence="4">NKZ352</strain>
    </source>
</reference>
<name>A0A8S1H0E7_9PELO</name>
<dbReference type="InterPro" id="IPR046341">
    <property type="entry name" value="SET_dom_sf"/>
</dbReference>
<accession>A0A8S1H0E7</accession>
<evidence type="ECO:0000256" key="1">
    <source>
        <dbReference type="SAM" id="MobiDB-lite"/>
    </source>
</evidence>
<dbReference type="PANTHER" id="PTHR47250:SF3">
    <property type="entry name" value="HISTONE-LYSINE N-METHYLTRANSFERASE SET-6"/>
    <property type="match status" value="1"/>
</dbReference>
<feature type="compositionally biased region" description="Basic and acidic residues" evidence="1">
    <location>
        <begin position="29"/>
        <end position="40"/>
    </location>
</feature>
<dbReference type="PANTHER" id="PTHR47250">
    <property type="entry name" value="HISTONE-LYSINE N-METHYLTRANSFERASE SET-6"/>
    <property type="match status" value="1"/>
</dbReference>
<evidence type="ECO:0000313" key="4">
    <source>
        <dbReference type="EMBL" id="CAD6189249.1"/>
    </source>
</evidence>
<dbReference type="SMART" id="SM00317">
    <property type="entry name" value="SET"/>
    <property type="match status" value="1"/>
</dbReference>